<dbReference type="AlphaFoldDB" id="A0A2B7WJX7"/>
<evidence type="ECO:0000313" key="4">
    <source>
        <dbReference type="Proteomes" id="UP000224080"/>
    </source>
</evidence>
<protein>
    <recommendedName>
        <fullName evidence="5">Transmembrane protein</fullName>
    </recommendedName>
</protein>
<accession>A0A2B7WJX7</accession>
<sequence length="281" mass="30211">MPASGSPMTPATSSPRWHGRTDHLQKHTALDYAEEISNPFADPLTPTGSLTPTESQTPRTDRFPSTYLTATGQAPPDAAQAMPNINLSDSQMWSRGLVDLEDPEQENQLPTTTLTPLDTPKLDRDHPLSTDFTTAEKKTATAPQATPDATAAMFDGGPSFCPTRELQMPRTGFCTQLGLLFVALCPLLIVPIFCTLAFIGLWIPEGHRYGHSNNNSNNNPLRLPTVPPAATVTQTQVFTQGQTRGTTTLPTSGIVESTKAVDDPSISLYTSLVQPKGGLGR</sequence>
<feature type="region of interest" description="Disordered" evidence="1">
    <location>
        <begin position="102"/>
        <end position="128"/>
    </location>
</feature>
<dbReference type="EMBL" id="PDNC01000162">
    <property type="protein sequence ID" value="PGG96811.1"/>
    <property type="molecule type" value="Genomic_DNA"/>
</dbReference>
<evidence type="ECO:0000256" key="2">
    <source>
        <dbReference type="SAM" id="Phobius"/>
    </source>
</evidence>
<reference evidence="3 4" key="1">
    <citation type="submission" date="2017-10" db="EMBL/GenBank/DDBJ databases">
        <title>Comparative genomics in systemic dimorphic fungi from Ajellomycetaceae.</title>
        <authorList>
            <person name="Munoz J.F."/>
            <person name="Mcewen J.G."/>
            <person name="Clay O.K."/>
            <person name="Cuomo C.A."/>
        </authorList>
    </citation>
    <scope>NUCLEOTIDE SEQUENCE [LARGE SCALE GENOMIC DNA]</scope>
    <source>
        <strain evidence="3 4">UAMH130</strain>
    </source>
</reference>
<gene>
    <name evidence="3" type="ORF">GX51_07636</name>
</gene>
<evidence type="ECO:0000313" key="3">
    <source>
        <dbReference type="EMBL" id="PGG96811.1"/>
    </source>
</evidence>
<evidence type="ECO:0008006" key="5">
    <source>
        <dbReference type="Google" id="ProtNLM"/>
    </source>
</evidence>
<keyword evidence="2" id="KW-0472">Membrane</keyword>
<feature type="region of interest" description="Disordered" evidence="1">
    <location>
        <begin position="1"/>
        <end position="78"/>
    </location>
</feature>
<keyword evidence="4" id="KW-1185">Reference proteome</keyword>
<organism evidence="3 4">
    <name type="scientific">Blastomyces parvus</name>
    <dbReference type="NCBI Taxonomy" id="2060905"/>
    <lineage>
        <taxon>Eukaryota</taxon>
        <taxon>Fungi</taxon>
        <taxon>Dikarya</taxon>
        <taxon>Ascomycota</taxon>
        <taxon>Pezizomycotina</taxon>
        <taxon>Eurotiomycetes</taxon>
        <taxon>Eurotiomycetidae</taxon>
        <taxon>Onygenales</taxon>
        <taxon>Ajellomycetaceae</taxon>
        <taxon>Blastomyces</taxon>
    </lineage>
</organism>
<feature type="transmembrane region" description="Helical" evidence="2">
    <location>
        <begin position="177"/>
        <end position="203"/>
    </location>
</feature>
<dbReference type="OrthoDB" id="4188439at2759"/>
<comment type="caution">
    <text evidence="3">The sequence shown here is derived from an EMBL/GenBank/DDBJ whole genome shotgun (WGS) entry which is preliminary data.</text>
</comment>
<feature type="compositionally biased region" description="Polar residues" evidence="1">
    <location>
        <begin position="1"/>
        <end position="15"/>
    </location>
</feature>
<keyword evidence="2" id="KW-1133">Transmembrane helix</keyword>
<proteinExistence type="predicted"/>
<feature type="compositionally biased region" description="Low complexity" evidence="1">
    <location>
        <begin position="109"/>
        <end position="119"/>
    </location>
</feature>
<dbReference type="Proteomes" id="UP000224080">
    <property type="component" value="Unassembled WGS sequence"/>
</dbReference>
<evidence type="ECO:0000256" key="1">
    <source>
        <dbReference type="SAM" id="MobiDB-lite"/>
    </source>
</evidence>
<feature type="compositionally biased region" description="Basic and acidic residues" evidence="1">
    <location>
        <begin position="19"/>
        <end position="29"/>
    </location>
</feature>
<feature type="compositionally biased region" description="Polar residues" evidence="1">
    <location>
        <begin position="46"/>
        <end position="58"/>
    </location>
</feature>
<name>A0A2B7WJX7_9EURO</name>
<keyword evidence="2" id="KW-0812">Transmembrane</keyword>